<evidence type="ECO:0000256" key="2">
    <source>
        <dbReference type="ARBA" id="ARBA00008520"/>
    </source>
</evidence>
<name>A0A7Y9KYV7_9ACTN</name>
<organism evidence="6 7">
    <name type="scientific">Streptomyces fulvorobeus</name>
    <dbReference type="NCBI Taxonomy" id="284028"/>
    <lineage>
        <taxon>Bacteria</taxon>
        <taxon>Bacillati</taxon>
        <taxon>Actinomycetota</taxon>
        <taxon>Actinomycetes</taxon>
        <taxon>Kitasatosporales</taxon>
        <taxon>Streptomycetaceae</taxon>
        <taxon>Streptomyces</taxon>
    </lineage>
</organism>
<sequence>MTPNSSSSPSRRSFLASTAVVVAAVGGGVPLLTACGGSGDEKNEGTTTGRKLKGLLPAYVPSEAVTPDIPARNGSAIGFTTARPAGQLAVSVPEKLGKGGEVSIMAPLWGTSPGTGNAYWTAMDEAAGVKVKWQNQDGNVYGQKLGAVLASSNVPDAVVVPSWELNGKIPSAITNKFADLGPYLAGDKVKAYPNLAAIPTGAWQRAVFGGKLRGLPFPAESTPNIAPFYRPDVFEERGYQVPATTQEFYDLCKEMNAPRSKVWACGDMTWSAFAFFGVLAEKPHYWKLVDGKLVNRYETDEYLEALEWSRSLYSAGFVHPDVKAERGDQKNLFSSGRLMMYNADISDWYGATAVQRLADPKFTMAAMDIFAHDGGEPTLYAAPPSNIWCFVSEKADKRKIEEILALANFTAAPYGSREQRLKAYGVEGVHHTVKDGVIAKTEDGNNQVFATYEYIAGPAAFRAFPDHPDVAKGMVEWQQRQGAHTRKPLFYGMQVQEPARYAELNAQFEDLEKDIVRGRKKVSDMQQNVSDWRTRGGDKLRDWYKKLLDETGDSAS</sequence>
<evidence type="ECO:0000256" key="5">
    <source>
        <dbReference type="SAM" id="Coils"/>
    </source>
</evidence>
<evidence type="ECO:0000256" key="1">
    <source>
        <dbReference type="ARBA" id="ARBA00004196"/>
    </source>
</evidence>
<dbReference type="AlphaFoldDB" id="A0A7Y9KYV7"/>
<accession>A0A7Y9KYV7</accession>
<protein>
    <submittedName>
        <fullName evidence="6">Putative aldouronate transport system substrate-binding protein</fullName>
    </submittedName>
</protein>
<evidence type="ECO:0000313" key="6">
    <source>
        <dbReference type="EMBL" id="NYE43930.1"/>
    </source>
</evidence>
<comment type="similarity">
    <text evidence="2">Belongs to the bacterial solute-binding protein 1 family.</text>
</comment>
<evidence type="ECO:0000313" key="7">
    <source>
        <dbReference type="Proteomes" id="UP000530403"/>
    </source>
</evidence>
<dbReference type="PANTHER" id="PTHR43649">
    <property type="entry name" value="ARABINOSE-BINDING PROTEIN-RELATED"/>
    <property type="match status" value="1"/>
</dbReference>
<dbReference type="PROSITE" id="PS51318">
    <property type="entry name" value="TAT"/>
    <property type="match status" value="1"/>
</dbReference>
<evidence type="ECO:0000256" key="4">
    <source>
        <dbReference type="ARBA" id="ARBA00022729"/>
    </source>
</evidence>
<dbReference type="InterPro" id="IPR050490">
    <property type="entry name" value="Bact_solute-bd_prot1"/>
</dbReference>
<proteinExistence type="inferred from homology"/>
<dbReference type="InterPro" id="IPR006311">
    <property type="entry name" value="TAT_signal"/>
</dbReference>
<dbReference type="Pfam" id="PF13416">
    <property type="entry name" value="SBP_bac_8"/>
    <property type="match status" value="1"/>
</dbReference>
<comment type="subcellular location">
    <subcellularLocation>
        <location evidence="1">Cell envelope</location>
    </subcellularLocation>
</comment>
<dbReference type="RefSeq" id="WP_173316723.1">
    <property type="nucleotide sequence ID" value="NZ_BAAAUE010000013.1"/>
</dbReference>
<keyword evidence="3" id="KW-0813">Transport</keyword>
<dbReference type="SUPFAM" id="SSF53850">
    <property type="entry name" value="Periplasmic binding protein-like II"/>
    <property type="match status" value="1"/>
</dbReference>
<keyword evidence="4" id="KW-0732">Signal</keyword>
<evidence type="ECO:0000256" key="3">
    <source>
        <dbReference type="ARBA" id="ARBA00022448"/>
    </source>
</evidence>
<feature type="coiled-coil region" evidence="5">
    <location>
        <begin position="501"/>
        <end position="528"/>
    </location>
</feature>
<dbReference type="EMBL" id="JACCCF010000001">
    <property type="protein sequence ID" value="NYE43930.1"/>
    <property type="molecule type" value="Genomic_DNA"/>
</dbReference>
<comment type="caution">
    <text evidence="6">The sequence shown here is derived from an EMBL/GenBank/DDBJ whole genome shotgun (WGS) entry which is preliminary data.</text>
</comment>
<dbReference type="PANTHER" id="PTHR43649:SF31">
    <property type="entry name" value="SN-GLYCEROL-3-PHOSPHATE-BINDING PERIPLASMIC PROTEIN UGPB"/>
    <property type="match status" value="1"/>
</dbReference>
<dbReference type="Gene3D" id="3.40.190.10">
    <property type="entry name" value="Periplasmic binding protein-like II"/>
    <property type="match status" value="2"/>
</dbReference>
<dbReference type="Proteomes" id="UP000530403">
    <property type="component" value="Unassembled WGS sequence"/>
</dbReference>
<dbReference type="InterPro" id="IPR006059">
    <property type="entry name" value="SBP"/>
</dbReference>
<dbReference type="GO" id="GO:0030313">
    <property type="term" value="C:cell envelope"/>
    <property type="evidence" value="ECO:0007669"/>
    <property type="project" value="UniProtKB-SubCell"/>
</dbReference>
<gene>
    <name evidence="6" type="ORF">HEB29_004941</name>
</gene>
<reference evidence="6 7" key="1">
    <citation type="submission" date="2020-07" db="EMBL/GenBank/DDBJ databases">
        <title>Sequencing the genomes of 1000 actinobacteria strains.</title>
        <authorList>
            <person name="Klenk H.-P."/>
        </authorList>
    </citation>
    <scope>NUCLEOTIDE SEQUENCE [LARGE SCALE GENOMIC DNA]</scope>
    <source>
        <strain evidence="6 7">DSM 41455</strain>
    </source>
</reference>
<keyword evidence="5" id="KW-0175">Coiled coil</keyword>